<proteinExistence type="predicted"/>
<name>A0A6J6S5K0_9ZZZZ</name>
<evidence type="ECO:0000256" key="1">
    <source>
        <dbReference type="SAM" id="MobiDB-lite"/>
    </source>
</evidence>
<dbReference type="EMBL" id="CAEZYW010000011">
    <property type="protein sequence ID" value="CAB4730280.1"/>
    <property type="molecule type" value="Genomic_DNA"/>
</dbReference>
<accession>A0A6J6S5K0</accession>
<reference evidence="2" key="1">
    <citation type="submission" date="2020-05" db="EMBL/GenBank/DDBJ databases">
        <authorList>
            <person name="Chiriac C."/>
            <person name="Salcher M."/>
            <person name="Ghai R."/>
            <person name="Kavagutti S V."/>
        </authorList>
    </citation>
    <scope>NUCLEOTIDE SEQUENCE</scope>
</reference>
<protein>
    <submittedName>
        <fullName evidence="2">Unannotated protein</fullName>
    </submittedName>
</protein>
<feature type="compositionally biased region" description="Basic and acidic residues" evidence="1">
    <location>
        <begin position="201"/>
        <end position="217"/>
    </location>
</feature>
<sequence>MIEGCHEADALAQQHSVSKHVTAHVADTDDGEILGLGIDAEISEVPLDRLPGASGRDAHRLVVVAHRASRCEGVAEPEPVFGRDLVREVGERGGALVCRDNKVGIVTVSPDNAPRSDDAAAHPVVRDIEQRRHELAVGRLSLREPCLPVNRRIGKFTSEEPALCAHRHDDRVLHLLGLDEPEHLRAKILGPIAPSQASPGDRAESHVHPLDPRGVRPDLEHRLGERHIRDRPGIDLECEGLPRSAILCEVVRAKGRPNRSEKGPEDTVVVEAEHAFELALNLSHKVC</sequence>
<evidence type="ECO:0000313" key="2">
    <source>
        <dbReference type="EMBL" id="CAB4730280.1"/>
    </source>
</evidence>
<organism evidence="2">
    <name type="scientific">freshwater metagenome</name>
    <dbReference type="NCBI Taxonomy" id="449393"/>
    <lineage>
        <taxon>unclassified sequences</taxon>
        <taxon>metagenomes</taxon>
        <taxon>ecological metagenomes</taxon>
    </lineage>
</organism>
<gene>
    <name evidence="2" type="ORF">UFOPK2786_00134</name>
</gene>
<feature type="region of interest" description="Disordered" evidence="1">
    <location>
        <begin position="193"/>
        <end position="217"/>
    </location>
</feature>
<dbReference type="AlphaFoldDB" id="A0A6J6S5K0"/>